<dbReference type="GO" id="GO:0016740">
    <property type="term" value="F:transferase activity"/>
    <property type="evidence" value="ECO:0007669"/>
    <property type="project" value="UniProtKB-KW"/>
</dbReference>
<gene>
    <name evidence="2" type="ORF">GB881_06835</name>
</gene>
<comment type="caution">
    <text evidence="2">The sequence shown here is derived from an EMBL/GenBank/DDBJ whole genome shotgun (WGS) entry which is preliminary data.</text>
</comment>
<dbReference type="SUPFAM" id="SSF56112">
    <property type="entry name" value="Protein kinase-like (PK-like)"/>
    <property type="match status" value="1"/>
</dbReference>
<reference evidence="2 3" key="1">
    <citation type="submission" date="2019-10" db="EMBL/GenBank/DDBJ databases">
        <title>Georgenia wutianyii sp. nov. and Georgenia yuyongxinii sp. nov. isolated from plateau pika (Ochotona curzoniae) in the Qinghai-Tibet plateau of China.</title>
        <authorList>
            <person name="Tian Z."/>
        </authorList>
    </citation>
    <scope>NUCLEOTIDE SEQUENCE [LARGE SCALE GENOMIC DNA]</scope>
    <source>
        <strain evidence="2 3">JCM 19765</strain>
    </source>
</reference>
<dbReference type="RefSeq" id="WP_152195338.1">
    <property type="nucleotide sequence ID" value="NZ_VUKD01000003.1"/>
</dbReference>
<organism evidence="2 3">
    <name type="scientific">Georgenia subflava</name>
    <dbReference type="NCBI Taxonomy" id="1622177"/>
    <lineage>
        <taxon>Bacteria</taxon>
        <taxon>Bacillati</taxon>
        <taxon>Actinomycetota</taxon>
        <taxon>Actinomycetes</taxon>
        <taxon>Micrococcales</taxon>
        <taxon>Bogoriellaceae</taxon>
        <taxon>Georgenia</taxon>
    </lineage>
</organism>
<dbReference type="Gene3D" id="3.30.200.20">
    <property type="entry name" value="Phosphorylase Kinase, domain 1"/>
    <property type="match status" value="1"/>
</dbReference>
<feature type="domain" description="Aminoglycoside phosphotransferase" evidence="1">
    <location>
        <begin position="34"/>
        <end position="259"/>
    </location>
</feature>
<keyword evidence="3" id="KW-1185">Reference proteome</keyword>
<dbReference type="Pfam" id="PF01636">
    <property type="entry name" value="APH"/>
    <property type="match status" value="1"/>
</dbReference>
<dbReference type="PANTHER" id="PTHR21310">
    <property type="entry name" value="AMINOGLYCOSIDE PHOSPHOTRANSFERASE-RELATED-RELATED"/>
    <property type="match status" value="1"/>
</dbReference>
<evidence type="ECO:0000259" key="1">
    <source>
        <dbReference type="Pfam" id="PF01636"/>
    </source>
</evidence>
<dbReference type="OrthoDB" id="9797603at2"/>
<accession>A0A6N7EKN9</accession>
<dbReference type="InterPro" id="IPR051678">
    <property type="entry name" value="AGP_Transferase"/>
</dbReference>
<dbReference type="CDD" id="cd05155">
    <property type="entry name" value="APH_ChoK_like_1"/>
    <property type="match status" value="1"/>
</dbReference>
<dbReference type="PANTHER" id="PTHR21310:SF42">
    <property type="entry name" value="BIFUNCTIONAL AAC_APH"/>
    <property type="match status" value="1"/>
</dbReference>
<dbReference type="Proteomes" id="UP000437709">
    <property type="component" value="Unassembled WGS sequence"/>
</dbReference>
<dbReference type="Gene3D" id="3.90.1200.10">
    <property type="match status" value="1"/>
</dbReference>
<name>A0A6N7EKN9_9MICO</name>
<dbReference type="InterPro" id="IPR011009">
    <property type="entry name" value="Kinase-like_dom_sf"/>
</dbReference>
<dbReference type="InterPro" id="IPR002575">
    <property type="entry name" value="Aminoglycoside_PTrfase"/>
</dbReference>
<protein>
    <submittedName>
        <fullName evidence="2">Phosphotransferase</fullName>
    </submittedName>
</protein>
<proteinExistence type="predicted"/>
<evidence type="ECO:0000313" key="3">
    <source>
        <dbReference type="Proteomes" id="UP000437709"/>
    </source>
</evidence>
<dbReference type="AlphaFoldDB" id="A0A6N7EKN9"/>
<dbReference type="EMBL" id="WHPC01000018">
    <property type="protein sequence ID" value="MPV36776.1"/>
    <property type="molecule type" value="Genomic_DNA"/>
</dbReference>
<sequence>MHTGQVDVPVEVVAGLVAEQFPRWRRLSVRPVASDGTVNALFRLGDDVVLRFPLRPAPDLVDELRREQDHARRLAALLPVAVPEPLGLGAPGTGYPGPWTAYRWLPGAPADPRAVGADSHFARDLAAVVDTLHGIATDGRRWDGRSRGGPLATMDAAVRKALARSGHLVDAAHLRRVWESSLTAPHPTVESWLHADLMPGNLLVRDGRLAAVIDLETVCVGDPAVDLMPAWNLLRGAARQTFRQRLGADDAMWERGRGWALAQAVVALPYYEHTNPPMAQTARRTLEALLEPAPGQTRR</sequence>
<evidence type="ECO:0000313" key="2">
    <source>
        <dbReference type="EMBL" id="MPV36776.1"/>
    </source>
</evidence>
<keyword evidence="2" id="KW-0808">Transferase</keyword>